<evidence type="ECO:0000313" key="2">
    <source>
        <dbReference type="Proteomes" id="UP001148662"/>
    </source>
</evidence>
<reference evidence="1" key="1">
    <citation type="submission" date="2022-07" db="EMBL/GenBank/DDBJ databases">
        <title>Genome Sequence of Phlebia brevispora.</title>
        <authorList>
            <person name="Buettner E."/>
        </authorList>
    </citation>
    <scope>NUCLEOTIDE SEQUENCE</scope>
    <source>
        <strain evidence="1">MPL23</strain>
    </source>
</reference>
<proteinExistence type="predicted"/>
<comment type="caution">
    <text evidence="1">The sequence shown here is derived from an EMBL/GenBank/DDBJ whole genome shotgun (WGS) entry which is preliminary data.</text>
</comment>
<dbReference type="Proteomes" id="UP001148662">
    <property type="component" value="Unassembled WGS sequence"/>
</dbReference>
<sequence length="1021" mass="112770">MISPNNTVLVTGGNGFIGGHLCRRLLADGYRVYVTDIQPKSYFPDVPNGIEVIPGDLRDLSFCRRVVEGMDTVVHLAATMGGMGTIHETNDFIIYHENHVMMTNILSASVEAGVKKFLYASSACVYHDGQQAAGNMDVSLREGDVYGIRPQPQGLYGLEKLHSELLLQLGAPEIDVRIARFHNIYGPHGCWSGGREKVPASLLRKLIAGGLATQRPFPLEIWGDGTQRRSFCYIDDAVEGVVRLLASDCREPLNIGSDRAVSINELAYIAADALDIAASEVSFSYVQDRPVGVGSRNSNNEKVREILGWEPVVTLEEGMARTGRWIKAQIDGLLHDMDTVARGNALAYLQTSQLVVLRPERIVFAVLLPVTSRVNSSGSSGAMSATNCLEHLQKFAASLLATTQEDVYGEGARFHIKVYLAIDHDDEALLQGALNRAEETLKSAGVVDVVTLVCNFPRGNVCSLWRDCARRAWNDGCDYFALMGDDVILRDANWLSAIHGEFAELARREGVPTGFGCVAFTDTSFPGMPTFPVVHRTHLDIFHGQVVPDVFVNQDGDPFLFQLYRRFGCSKMISSRIHNSVGGDGTARYEKQHAREWTFGTLDEATCVIESWLGPTRAAAVRRLTIDAVIPCYRVNMEYLDRFLALEVPASCSVMFIIIVDNPHSPNIKALCDAYGHRPDVRIRVNEVNSGASASRNRGIQESSAEWLHFLDDDVEPQGDLLVALEKRIRTYPDAAGFVGNALFPRAETVYSTAVHLAGVTYFWDIATKIEEDVPWGVTANLAARRNVRDGVTYDLIFPKTGGGEDIDYCRRKRQFSVDRGRRGFMAAPDVVVIHPYWQGGNRYYWRFYMWSKGDGALIKLYPDLVYMDYAPNSAELLLLSSLVTISVGGTYLYSGGLSPLLGMGPSMITAAVCANVLHDVYRHLWRDAESASKLNSSLTGCCWVLAVLESSFIRMFSEMGRLVGMLERGEFGLIGHRFDWFAGVWGDGPRSNERKNSVQRFGLFVLLVAVTLPLAHGLVG</sequence>
<gene>
    <name evidence="1" type="ORF">NM688_g5389</name>
</gene>
<evidence type="ECO:0000313" key="1">
    <source>
        <dbReference type="EMBL" id="KAJ3547570.1"/>
    </source>
</evidence>
<organism evidence="1 2">
    <name type="scientific">Phlebia brevispora</name>
    <dbReference type="NCBI Taxonomy" id="194682"/>
    <lineage>
        <taxon>Eukaryota</taxon>
        <taxon>Fungi</taxon>
        <taxon>Dikarya</taxon>
        <taxon>Basidiomycota</taxon>
        <taxon>Agaricomycotina</taxon>
        <taxon>Agaricomycetes</taxon>
        <taxon>Polyporales</taxon>
        <taxon>Meruliaceae</taxon>
        <taxon>Phlebia</taxon>
    </lineage>
</organism>
<keyword evidence="2" id="KW-1185">Reference proteome</keyword>
<dbReference type="EMBL" id="JANHOG010000987">
    <property type="protein sequence ID" value="KAJ3547570.1"/>
    <property type="molecule type" value="Genomic_DNA"/>
</dbReference>
<name>A0ACC1SW27_9APHY</name>
<protein>
    <submittedName>
        <fullName evidence="1">Uncharacterized protein</fullName>
    </submittedName>
</protein>
<accession>A0ACC1SW27</accession>